<feature type="non-terminal residue" evidence="1">
    <location>
        <position position="1"/>
    </location>
</feature>
<evidence type="ECO:0000313" key="1">
    <source>
        <dbReference type="EMBL" id="MCI68609.1"/>
    </source>
</evidence>
<accession>A0A392U578</accession>
<proteinExistence type="predicted"/>
<comment type="caution">
    <text evidence="1">The sequence shown here is derived from an EMBL/GenBank/DDBJ whole genome shotgun (WGS) entry which is preliminary data.</text>
</comment>
<name>A0A392U578_9FABA</name>
<organism evidence="1 2">
    <name type="scientific">Trifolium medium</name>
    <dbReference type="NCBI Taxonomy" id="97028"/>
    <lineage>
        <taxon>Eukaryota</taxon>
        <taxon>Viridiplantae</taxon>
        <taxon>Streptophyta</taxon>
        <taxon>Embryophyta</taxon>
        <taxon>Tracheophyta</taxon>
        <taxon>Spermatophyta</taxon>
        <taxon>Magnoliopsida</taxon>
        <taxon>eudicotyledons</taxon>
        <taxon>Gunneridae</taxon>
        <taxon>Pentapetalae</taxon>
        <taxon>rosids</taxon>
        <taxon>fabids</taxon>
        <taxon>Fabales</taxon>
        <taxon>Fabaceae</taxon>
        <taxon>Papilionoideae</taxon>
        <taxon>50 kb inversion clade</taxon>
        <taxon>NPAAA clade</taxon>
        <taxon>Hologalegina</taxon>
        <taxon>IRL clade</taxon>
        <taxon>Trifolieae</taxon>
        <taxon>Trifolium</taxon>
    </lineage>
</organism>
<dbReference type="Proteomes" id="UP000265520">
    <property type="component" value="Unassembled WGS sequence"/>
</dbReference>
<keyword evidence="2" id="KW-1185">Reference proteome</keyword>
<sequence length="36" mass="4242">VPRQKFSHIPLRVTFVQEKRDYNAANRGVETPRESD</sequence>
<reference evidence="1 2" key="1">
    <citation type="journal article" date="2018" name="Front. Plant Sci.">
        <title>Red Clover (Trifolium pratense) and Zigzag Clover (T. medium) - A Picture of Genomic Similarities and Differences.</title>
        <authorList>
            <person name="Dluhosova J."/>
            <person name="Istvanek J."/>
            <person name="Nedelnik J."/>
            <person name="Repkova J."/>
        </authorList>
    </citation>
    <scope>NUCLEOTIDE SEQUENCE [LARGE SCALE GENOMIC DNA]</scope>
    <source>
        <strain evidence="2">cv. 10/8</strain>
        <tissue evidence="1">Leaf</tissue>
    </source>
</reference>
<dbReference type="EMBL" id="LXQA010739514">
    <property type="protein sequence ID" value="MCI68609.1"/>
    <property type="molecule type" value="Genomic_DNA"/>
</dbReference>
<evidence type="ECO:0000313" key="2">
    <source>
        <dbReference type="Proteomes" id="UP000265520"/>
    </source>
</evidence>
<protein>
    <submittedName>
        <fullName evidence="1">Uncharacterized protein</fullName>
    </submittedName>
</protein>
<dbReference type="AlphaFoldDB" id="A0A392U578"/>